<keyword evidence="2" id="KW-1185">Reference proteome</keyword>
<dbReference type="AlphaFoldDB" id="A0A4R3KQI2"/>
<proteinExistence type="predicted"/>
<sequence>MSLISKLNEDRSLKIPEEILKKAGLRPGAEIIWLYDEETRQILLMEKPDNFAKVMRGLGKELWNNIDTNEYIKEERESWE</sequence>
<organism evidence="1 2">
    <name type="scientific">Keratinibaculum paraultunense</name>
    <dbReference type="NCBI Taxonomy" id="1278232"/>
    <lineage>
        <taxon>Bacteria</taxon>
        <taxon>Bacillati</taxon>
        <taxon>Bacillota</taxon>
        <taxon>Tissierellia</taxon>
        <taxon>Tissierellales</taxon>
        <taxon>Tepidimicrobiaceae</taxon>
        <taxon>Keratinibaculum</taxon>
    </lineage>
</organism>
<comment type="caution">
    <text evidence="1">The sequence shown here is derived from an EMBL/GenBank/DDBJ whole genome shotgun (WGS) entry which is preliminary data.</text>
</comment>
<dbReference type="EMBL" id="SMAE01000012">
    <property type="protein sequence ID" value="TCS87119.1"/>
    <property type="molecule type" value="Genomic_DNA"/>
</dbReference>
<protein>
    <recommendedName>
        <fullName evidence="3">AbrB family looped-hinge helix DNA binding protein</fullName>
    </recommendedName>
</protein>
<accession>A0A4R3KQI2</accession>
<evidence type="ECO:0008006" key="3">
    <source>
        <dbReference type="Google" id="ProtNLM"/>
    </source>
</evidence>
<name>A0A4R3KQI2_9FIRM</name>
<evidence type="ECO:0000313" key="1">
    <source>
        <dbReference type="EMBL" id="TCS87119.1"/>
    </source>
</evidence>
<gene>
    <name evidence="1" type="ORF">EDD65_11277</name>
</gene>
<dbReference type="Proteomes" id="UP000294567">
    <property type="component" value="Unassembled WGS sequence"/>
</dbReference>
<dbReference type="RefSeq" id="WP_132029153.1">
    <property type="nucleotide sequence ID" value="NZ_CP068564.1"/>
</dbReference>
<reference evidence="1 2" key="1">
    <citation type="submission" date="2019-03" db="EMBL/GenBank/DDBJ databases">
        <title>Genomic Encyclopedia of Type Strains, Phase IV (KMG-IV): sequencing the most valuable type-strain genomes for metagenomic binning, comparative biology and taxonomic classification.</title>
        <authorList>
            <person name="Goeker M."/>
        </authorList>
    </citation>
    <scope>NUCLEOTIDE SEQUENCE [LARGE SCALE GENOMIC DNA]</scope>
    <source>
        <strain evidence="1 2">DSM 26752</strain>
    </source>
</reference>
<dbReference type="SUPFAM" id="SSF89447">
    <property type="entry name" value="AbrB/MazE/MraZ-like"/>
    <property type="match status" value="1"/>
</dbReference>
<evidence type="ECO:0000313" key="2">
    <source>
        <dbReference type="Proteomes" id="UP000294567"/>
    </source>
</evidence>
<dbReference type="OrthoDB" id="2622421at2"/>
<dbReference type="InterPro" id="IPR037914">
    <property type="entry name" value="SpoVT-AbrB_sf"/>
</dbReference>